<evidence type="ECO:0000313" key="2">
    <source>
        <dbReference type="EMBL" id="CAF3814117.1"/>
    </source>
</evidence>
<evidence type="ECO:0000313" key="3">
    <source>
        <dbReference type="Proteomes" id="UP000677228"/>
    </source>
</evidence>
<dbReference type="EMBL" id="CAJOBA010007849">
    <property type="protein sequence ID" value="CAF3814117.1"/>
    <property type="molecule type" value="Genomic_DNA"/>
</dbReference>
<name>A0A8S2DVV4_9BILA</name>
<protein>
    <submittedName>
        <fullName evidence="1">Uncharacterized protein</fullName>
    </submittedName>
</protein>
<reference evidence="1" key="1">
    <citation type="submission" date="2021-02" db="EMBL/GenBank/DDBJ databases">
        <authorList>
            <person name="Nowell W R."/>
        </authorList>
    </citation>
    <scope>NUCLEOTIDE SEQUENCE</scope>
</reference>
<dbReference type="Proteomes" id="UP000677228">
    <property type="component" value="Unassembled WGS sequence"/>
</dbReference>
<accession>A0A8S2DVV4</accession>
<dbReference type="Proteomes" id="UP000682733">
    <property type="component" value="Unassembled WGS sequence"/>
</dbReference>
<gene>
    <name evidence="1" type="ORF">OVA965_LOCUS16736</name>
    <name evidence="2" type="ORF">TMI583_LOCUS16746</name>
</gene>
<dbReference type="EMBL" id="CAJNOK010007837">
    <property type="protein sequence ID" value="CAF1046172.1"/>
    <property type="molecule type" value="Genomic_DNA"/>
</dbReference>
<proteinExistence type="predicted"/>
<organism evidence="1 3">
    <name type="scientific">Didymodactylos carnosus</name>
    <dbReference type="NCBI Taxonomy" id="1234261"/>
    <lineage>
        <taxon>Eukaryota</taxon>
        <taxon>Metazoa</taxon>
        <taxon>Spiralia</taxon>
        <taxon>Gnathifera</taxon>
        <taxon>Rotifera</taxon>
        <taxon>Eurotatoria</taxon>
        <taxon>Bdelloidea</taxon>
        <taxon>Philodinida</taxon>
        <taxon>Philodinidae</taxon>
        <taxon>Didymodactylos</taxon>
    </lineage>
</organism>
<evidence type="ECO:0000313" key="1">
    <source>
        <dbReference type="EMBL" id="CAF1046172.1"/>
    </source>
</evidence>
<sequence>MENSDILYGCHHYIMDLYAQIKEERSAQAVILPLYRRQWISQEELNALKNHVTAFNPSNCFISLLIDQNIAAQFVQNTAKKNDTKNTVLFEAIVDSAINAFTDAQKYSQFEDEYATLLYPGAMFITEDVVNEKELNEWDVHLTVVDESSKGVWKEIDELNSYISFGHVLDVRCQVEKTENCFGTLLKIRPRKHENVTSAIQSNFYAHRINYRRLLALALLTEASVAYRSISPFSSCLRRVFLSTWIDYLYADKQGFGCATEYGQWSQMLINNQLIRRLDHNIGAHRKRSGFDVSFDCCAKKMKIEENILLANRHRR</sequence>
<comment type="caution">
    <text evidence="1">The sequence shown here is derived from an EMBL/GenBank/DDBJ whole genome shotgun (WGS) entry which is preliminary data.</text>
</comment>
<dbReference type="AlphaFoldDB" id="A0A8S2DVV4"/>